<dbReference type="InterPro" id="IPR019207">
    <property type="entry name" value="DUF2092"/>
</dbReference>
<evidence type="ECO:0000313" key="4">
    <source>
        <dbReference type="Proteomes" id="UP000316770"/>
    </source>
</evidence>
<dbReference type="GO" id="GO:0016209">
    <property type="term" value="F:antioxidant activity"/>
    <property type="evidence" value="ECO:0007669"/>
    <property type="project" value="InterPro"/>
</dbReference>
<feature type="signal peptide" evidence="1">
    <location>
        <begin position="1"/>
        <end position="23"/>
    </location>
</feature>
<dbReference type="PANTHER" id="PTHR42852:SF17">
    <property type="entry name" value="THIOREDOXIN-LIKE PROTEIN HI_1115"/>
    <property type="match status" value="1"/>
</dbReference>
<evidence type="ECO:0000259" key="2">
    <source>
        <dbReference type="PROSITE" id="PS51352"/>
    </source>
</evidence>
<dbReference type="Proteomes" id="UP000316770">
    <property type="component" value="Chromosome"/>
</dbReference>
<keyword evidence="1" id="KW-0732">Signal</keyword>
<dbReference type="GO" id="GO:0016491">
    <property type="term" value="F:oxidoreductase activity"/>
    <property type="evidence" value="ECO:0007669"/>
    <property type="project" value="InterPro"/>
</dbReference>
<feature type="domain" description="Thioredoxin" evidence="2">
    <location>
        <begin position="271"/>
        <end position="410"/>
    </location>
</feature>
<dbReference type="PANTHER" id="PTHR42852">
    <property type="entry name" value="THIOL:DISULFIDE INTERCHANGE PROTEIN DSBE"/>
    <property type="match status" value="1"/>
</dbReference>
<dbReference type="EMBL" id="CP036318">
    <property type="protein sequence ID" value="QDV55201.1"/>
    <property type="molecule type" value="Genomic_DNA"/>
</dbReference>
<dbReference type="Gene3D" id="3.40.30.10">
    <property type="entry name" value="Glutaredoxin"/>
    <property type="match status" value="1"/>
</dbReference>
<keyword evidence="4" id="KW-1185">Reference proteome</keyword>
<dbReference type="SUPFAM" id="SSF52833">
    <property type="entry name" value="Thioredoxin-like"/>
    <property type="match status" value="1"/>
</dbReference>
<accession>A0A518IQ36</accession>
<name>A0A518IQ36_9BACT</name>
<feature type="chain" id="PRO_5021803161" evidence="1">
    <location>
        <begin position="24"/>
        <end position="423"/>
    </location>
</feature>
<proteinExistence type="predicted"/>
<dbReference type="AlphaFoldDB" id="A0A518IQ36"/>
<organism evidence="3 4">
    <name type="scientific">Rosistilla oblonga</name>
    <dbReference type="NCBI Taxonomy" id="2527990"/>
    <lineage>
        <taxon>Bacteria</taxon>
        <taxon>Pseudomonadati</taxon>
        <taxon>Planctomycetota</taxon>
        <taxon>Planctomycetia</taxon>
        <taxon>Pirellulales</taxon>
        <taxon>Pirellulaceae</taxon>
        <taxon>Rosistilla</taxon>
    </lineage>
</organism>
<sequence precursor="true">MFTRHLAPALAGLFAIAASSLSAQEPAKVSPEAAPVLSAFVDQIKAAKAVTAVFKTSEQVFSEGQVVFETKTDYSAASALPNKFALRVDSEELNVDIISDGKMLNMLVTPDAYISKDSPATLADLIVEPGMPGGPIIDALLAMTIPSESARESLLTDVTSVELVKPEGDAKPAGKTLQLNRADDSFVQLTITDGKQPKLAGMLIDMTELIKRANPQVQKTPGFKFVVNVVVEKWEWAEGGPDTFKFEAPKDAKAFASVEALVESMEGGPHPLVGKPAPDFEAPLMDDSTLKLSKHLGKDVVILDFWATWCGPCRLAMPVISEVAEEFKDKGVVLYAINNAESKAEIEAFLKQSKLAITVARDEDSSIAMTYQVTGFPMTVMIGKSGKVENVHLGFQSLENLREQLTTELSVLSKGESLVESKE</sequence>
<evidence type="ECO:0000313" key="3">
    <source>
        <dbReference type="EMBL" id="QDV55201.1"/>
    </source>
</evidence>
<dbReference type="InterPro" id="IPR013766">
    <property type="entry name" value="Thioredoxin_domain"/>
</dbReference>
<dbReference type="Pfam" id="PF00578">
    <property type="entry name" value="AhpC-TSA"/>
    <property type="match status" value="1"/>
</dbReference>
<dbReference type="InterPro" id="IPR050553">
    <property type="entry name" value="Thioredoxin_ResA/DsbE_sf"/>
</dbReference>
<protein>
    <submittedName>
        <fullName evidence="3">Thiol-disulfide oxidoreductase ResA</fullName>
    </submittedName>
</protein>
<dbReference type="CDD" id="cd02966">
    <property type="entry name" value="TlpA_like_family"/>
    <property type="match status" value="1"/>
</dbReference>
<dbReference type="RefSeq" id="WP_145282974.1">
    <property type="nucleotide sequence ID" value="NZ_CP036318.1"/>
</dbReference>
<dbReference type="PROSITE" id="PS51352">
    <property type="entry name" value="THIOREDOXIN_2"/>
    <property type="match status" value="1"/>
</dbReference>
<evidence type="ECO:0000256" key="1">
    <source>
        <dbReference type="SAM" id="SignalP"/>
    </source>
</evidence>
<dbReference type="InterPro" id="IPR036249">
    <property type="entry name" value="Thioredoxin-like_sf"/>
</dbReference>
<dbReference type="InterPro" id="IPR000866">
    <property type="entry name" value="AhpC/TSA"/>
</dbReference>
<reference evidence="3 4" key="1">
    <citation type="submission" date="2019-02" db="EMBL/GenBank/DDBJ databases">
        <title>Deep-cultivation of Planctomycetes and their phenomic and genomic characterization uncovers novel biology.</title>
        <authorList>
            <person name="Wiegand S."/>
            <person name="Jogler M."/>
            <person name="Boedeker C."/>
            <person name="Pinto D."/>
            <person name="Vollmers J."/>
            <person name="Rivas-Marin E."/>
            <person name="Kohn T."/>
            <person name="Peeters S.H."/>
            <person name="Heuer A."/>
            <person name="Rast P."/>
            <person name="Oberbeckmann S."/>
            <person name="Bunk B."/>
            <person name="Jeske O."/>
            <person name="Meyerdierks A."/>
            <person name="Storesund J.E."/>
            <person name="Kallscheuer N."/>
            <person name="Luecker S."/>
            <person name="Lage O.M."/>
            <person name="Pohl T."/>
            <person name="Merkel B.J."/>
            <person name="Hornburger P."/>
            <person name="Mueller R.-W."/>
            <person name="Bruemmer F."/>
            <person name="Labrenz M."/>
            <person name="Spormann A.M."/>
            <person name="Op den Camp H."/>
            <person name="Overmann J."/>
            <person name="Amann R."/>
            <person name="Jetten M.S.M."/>
            <person name="Mascher T."/>
            <person name="Medema M.H."/>
            <person name="Devos D.P."/>
            <person name="Kaster A.-K."/>
            <person name="Ovreas L."/>
            <person name="Rohde M."/>
            <person name="Galperin M.Y."/>
            <person name="Jogler C."/>
        </authorList>
    </citation>
    <scope>NUCLEOTIDE SEQUENCE [LARGE SCALE GENOMIC DNA]</scope>
    <source>
        <strain evidence="3 4">Mal33</strain>
    </source>
</reference>
<gene>
    <name evidence="3" type="primary">resA_2</name>
    <name evidence="3" type="ORF">Mal33_11710</name>
</gene>
<dbReference type="Pfam" id="PF09865">
    <property type="entry name" value="DUF2092"/>
    <property type="match status" value="1"/>
</dbReference>